<dbReference type="Proteomes" id="UP001175000">
    <property type="component" value="Unassembled WGS sequence"/>
</dbReference>
<keyword evidence="2" id="KW-1185">Reference proteome</keyword>
<reference evidence="1" key="1">
    <citation type="submission" date="2023-06" db="EMBL/GenBank/DDBJ databases">
        <title>Genome-scale phylogeny and comparative genomics of the fungal order Sordariales.</title>
        <authorList>
            <consortium name="Lawrence Berkeley National Laboratory"/>
            <person name="Hensen N."/>
            <person name="Bonometti L."/>
            <person name="Westerberg I."/>
            <person name="Brannstrom I.O."/>
            <person name="Guillou S."/>
            <person name="Cros-Aarteil S."/>
            <person name="Calhoun S."/>
            <person name="Haridas S."/>
            <person name="Kuo A."/>
            <person name="Mondo S."/>
            <person name="Pangilinan J."/>
            <person name="Riley R."/>
            <person name="Labutti K."/>
            <person name="Andreopoulos B."/>
            <person name="Lipzen A."/>
            <person name="Chen C."/>
            <person name="Yanf M."/>
            <person name="Daum C."/>
            <person name="Ng V."/>
            <person name="Clum A."/>
            <person name="Steindorff A."/>
            <person name="Ohm R."/>
            <person name="Martin F."/>
            <person name="Silar P."/>
            <person name="Natvig D."/>
            <person name="Lalanne C."/>
            <person name="Gautier V."/>
            <person name="Ament-Velasquez S.L."/>
            <person name="Kruys A."/>
            <person name="Hutchinson M.I."/>
            <person name="Powell A.J."/>
            <person name="Barry K."/>
            <person name="Miller A.N."/>
            <person name="Grigoriev I.V."/>
            <person name="Debuchy R."/>
            <person name="Gladieux P."/>
            <person name="Thoren M.H."/>
            <person name="Johannesson H."/>
        </authorList>
    </citation>
    <scope>NUCLEOTIDE SEQUENCE</scope>
    <source>
        <strain evidence="1">CBS 606.72</strain>
    </source>
</reference>
<dbReference type="EMBL" id="JAULSU010000005">
    <property type="protein sequence ID" value="KAK0617430.1"/>
    <property type="molecule type" value="Genomic_DNA"/>
</dbReference>
<proteinExistence type="predicted"/>
<name>A0AA39WLD8_9PEZI</name>
<evidence type="ECO:0000313" key="1">
    <source>
        <dbReference type="EMBL" id="KAK0617430.1"/>
    </source>
</evidence>
<accession>A0AA39WLD8</accession>
<gene>
    <name evidence="1" type="ORF">B0T14DRAFT_269732</name>
</gene>
<evidence type="ECO:0000313" key="2">
    <source>
        <dbReference type="Proteomes" id="UP001175000"/>
    </source>
</evidence>
<dbReference type="AlphaFoldDB" id="A0AA39WLD8"/>
<sequence length="347" mass="38739">MKGQDRRIENGLGLELRGRITDRAGSPRSYRDRIRQVSRWRERDRDPGGPKQPMLRLCLRAPTVFRGLNGRFRNLEALDVAVLPISRSWKSGSLRCLQCLLRTPRLPSVGRTMRSERHQPCQGGVGLLKERQSSAREGKHGPGAGAVASDWTHPSPQVINVSMLGPTSARNRAYLSRDRYLGCCKIFRRPASQPSTPAREIKPQVLLFLRGDRRFSCIFPGVGMSSWGGCARVQNYHEYSPFLSTLCGWPANRILNGKRDTVASRVYVTLERYAGLKFGLLKEPSDVGGFAVRLRSCCAMFPELGSAETGFGLPNQPFLLLNQARSCGQGHRTRPLSRRGTRSVHEG</sequence>
<organism evidence="1 2">
    <name type="scientific">Immersiella caudata</name>
    <dbReference type="NCBI Taxonomy" id="314043"/>
    <lineage>
        <taxon>Eukaryota</taxon>
        <taxon>Fungi</taxon>
        <taxon>Dikarya</taxon>
        <taxon>Ascomycota</taxon>
        <taxon>Pezizomycotina</taxon>
        <taxon>Sordariomycetes</taxon>
        <taxon>Sordariomycetidae</taxon>
        <taxon>Sordariales</taxon>
        <taxon>Lasiosphaeriaceae</taxon>
        <taxon>Immersiella</taxon>
    </lineage>
</organism>
<protein>
    <submittedName>
        <fullName evidence="1">Uncharacterized protein</fullName>
    </submittedName>
</protein>
<comment type="caution">
    <text evidence="1">The sequence shown here is derived from an EMBL/GenBank/DDBJ whole genome shotgun (WGS) entry which is preliminary data.</text>
</comment>